<organism evidence="4 5">
    <name type="scientific">Ancylobacter moscoviensis</name>
    <dbReference type="NCBI Taxonomy" id="2597768"/>
    <lineage>
        <taxon>Bacteria</taxon>
        <taxon>Pseudomonadati</taxon>
        <taxon>Pseudomonadota</taxon>
        <taxon>Alphaproteobacteria</taxon>
        <taxon>Hyphomicrobiales</taxon>
        <taxon>Xanthobacteraceae</taxon>
        <taxon>Ancylobacter</taxon>
    </lineage>
</organism>
<sequence length="415" mass="45002">MPDASPQRDEDHKTFQNQENRQMNGHDLTTPQGRPGLSRRAVLKAAAAGAAVLTTPALIRQAHAAASTVRIMGVETAALNDWSSFEKETGLKVEFTGINSDPGIFRQEVVANAAGERIDIFLMDGGIEDELGAKGFFAPIDPAKVKGWSEAPAAVMNSPLAQGPDGKQYGMPVVMNADSFAYYPEVIGEEEPLSYALLFESDKTLGKVALENTWLTSLPMAATYLKVAGKQAIGDPSNMTPEEAKAVVDFLIARKKAGQFRALWSTFEESIDLMARKEVVAINCWEPAVKELRKQGKDVRYAFTKEGYNKWMICAYVPKEAATGGRAEVVAKALSGFLGGAYAAQIAVLRGYATANAKAGLAYAEAQKMSAEDIESIKANIAKIEKKFAAPLFWQNAAPTNLQAIEAEWERFRQA</sequence>
<feature type="compositionally biased region" description="Polar residues" evidence="3">
    <location>
        <begin position="15"/>
        <end position="32"/>
    </location>
</feature>
<comment type="caution">
    <text evidence="4">The sequence shown here is derived from an EMBL/GenBank/DDBJ whole genome shotgun (WGS) entry which is preliminary data.</text>
</comment>
<dbReference type="InterPro" id="IPR006059">
    <property type="entry name" value="SBP"/>
</dbReference>
<dbReference type="PANTHER" id="PTHR30222">
    <property type="entry name" value="SPERMIDINE/PUTRESCINE-BINDING PERIPLASMIC PROTEIN"/>
    <property type="match status" value="1"/>
</dbReference>
<keyword evidence="2" id="KW-0574">Periplasm</keyword>
<protein>
    <submittedName>
        <fullName evidence="4">Extracellular solute-binding protein</fullName>
    </submittedName>
</protein>
<dbReference type="PROSITE" id="PS51318">
    <property type="entry name" value="TAT"/>
    <property type="match status" value="1"/>
</dbReference>
<evidence type="ECO:0000256" key="3">
    <source>
        <dbReference type="SAM" id="MobiDB-lite"/>
    </source>
</evidence>
<feature type="region of interest" description="Disordered" evidence="3">
    <location>
        <begin position="1"/>
        <end position="35"/>
    </location>
</feature>
<dbReference type="PANTHER" id="PTHR30222:SF17">
    <property type="entry name" value="SPERMIDINE_PUTRESCINE-BINDING PERIPLASMIC PROTEIN"/>
    <property type="match status" value="1"/>
</dbReference>
<keyword evidence="1" id="KW-0732">Signal</keyword>
<gene>
    <name evidence="4" type="ORF">FO470_15685</name>
</gene>
<dbReference type="InterPro" id="IPR006311">
    <property type="entry name" value="TAT_signal"/>
</dbReference>
<evidence type="ECO:0000313" key="5">
    <source>
        <dbReference type="Proteomes" id="UP000315321"/>
    </source>
</evidence>
<dbReference type="SUPFAM" id="SSF53850">
    <property type="entry name" value="Periplasmic binding protein-like II"/>
    <property type="match status" value="1"/>
</dbReference>
<dbReference type="EMBL" id="VMBP01000005">
    <property type="protein sequence ID" value="TSJ60985.1"/>
    <property type="molecule type" value="Genomic_DNA"/>
</dbReference>
<dbReference type="Pfam" id="PF13416">
    <property type="entry name" value="SBP_bac_8"/>
    <property type="match status" value="1"/>
</dbReference>
<feature type="compositionally biased region" description="Basic and acidic residues" evidence="3">
    <location>
        <begin position="1"/>
        <end position="14"/>
    </location>
</feature>
<dbReference type="Gene3D" id="3.40.190.10">
    <property type="entry name" value="Periplasmic binding protein-like II"/>
    <property type="match status" value="2"/>
</dbReference>
<keyword evidence="5" id="KW-1185">Reference proteome</keyword>
<evidence type="ECO:0000313" key="4">
    <source>
        <dbReference type="EMBL" id="TSJ60985.1"/>
    </source>
</evidence>
<dbReference type="Proteomes" id="UP000315321">
    <property type="component" value="Unassembled WGS sequence"/>
</dbReference>
<name>A0ABY3DQG2_9HYPH</name>
<evidence type="ECO:0000256" key="2">
    <source>
        <dbReference type="ARBA" id="ARBA00022764"/>
    </source>
</evidence>
<proteinExistence type="predicted"/>
<accession>A0ABY3DQG2</accession>
<evidence type="ECO:0000256" key="1">
    <source>
        <dbReference type="ARBA" id="ARBA00022729"/>
    </source>
</evidence>
<reference evidence="4 5" key="1">
    <citation type="submission" date="2019-07" db="EMBL/GenBank/DDBJ databases">
        <authorList>
            <person name="Grouzdev D.S."/>
        </authorList>
    </citation>
    <scope>NUCLEOTIDE SEQUENCE [LARGE SCALE GENOMIC DNA]</scope>
    <source>
        <strain evidence="4 5">3C</strain>
    </source>
</reference>